<evidence type="ECO:0000259" key="3">
    <source>
        <dbReference type="Pfam" id="PF12660"/>
    </source>
</evidence>
<evidence type="ECO:0000313" key="5">
    <source>
        <dbReference type="Proteomes" id="UP000800200"/>
    </source>
</evidence>
<dbReference type="InterPro" id="IPR044230">
    <property type="entry name" value="GTF3C4"/>
</dbReference>
<dbReference type="EMBL" id="ML994610">
    <property type="protein sequence ID" value="KAF2195354.1"/>
    <property type="molecule type" value="Genomic_DNA"/>
</dbReference>
<dbReference type="Pfam" id="PF12660">
    <property type="entry name" value="zf-TFIIIC"/>
    <property type="match status" value="1"/>
</dbReference>
<feature type="domain" description="Transcription factor IIIC putative zinc-finger" evidence="3">
    <location>
        <begin position="654"/>
        <end position="812"/>
    </location>
</feature>
<dbReference type="PANTHER" id="PTHR15496:SF2">
    <property type="entry name" value="GENERAL TRANSCRIPTION FACTOR 3C POLYPEPTIDE 4"/>
    <property type="match status" value="1"/>
</dbReference>
<evidence type="ECO:0000313" key="4">
    <source>
        <dbReference type="EMBL" id="KAF2195354.1"/>
    </source>
</evidence>
<feature type="compositionally biased region" description="Basic and acidic residues" evidence="1">
    <location>
        <begin position="767"/>
        <end position="777"/>
    </location>
</feature>
<evidence type="ECO:0008006" key="6">
    <source>
        <dbReference type="Google" id="ProtNLM"/>
    </source>
</evidence>
<protein>
    <recommendedName>
        <fullName evidence="6">Transcription factor IIIC putative zinc-finger domain-containing protein</fullName>
    </recommendedName>
</protein>
<proteinExistence type="predicted"/>
<reference evidence="4" key="1">
    <citation type="journal article" date="2020" name="Stud. Mycol.">
        <title>101 Dothideomycetes genomes: a test case for predicting lifestyles and emergence of pathogens.</title>
        <authorList>
            <person name="Haridas S."/>
            <person name="Albert R."/>
            <person name="Binder M."/>
            <person name="Bloem J."/>
            <person name="Labutti K."/>
            <person name="Salamov A."/>
            <person name="Andreopoulos B."/>
            <person name="Baker S."/>
            <person name="Barry K."/>
            <person name="Bills G."/>
            <person name="Bluhm B."/>
            <person name="Cannon C."/>
            <person name="Castanera R."/>
            <person name="Culley D."/>
            <person name="Daum C."/>
            <person name="Ezra D."/>
            <person name="Gonzalez J."/>
            <person name="Henrissat B."/>
            <person name="Kuo A."/>
            <person name="Liang C."/>
            <person name="Lipzen A."/>
            <person name="Lutzoni F."/>
            <person name="Magnuson J."/>
            <person name="Mondo S."/>
            <person name="Nolan M."/>
            <person name="Ohm R."/>
            <person name="Pangilinan J."/>
            <person name="Park H.-J."/>
            <person name="Ramirez L."/>
            <person name="Alfaro M."/>
            <person name="Sun H."/>
            <person name="Tritt A."/>
            <person name="Yoshinaga Y."/>
            <person name="Zwiers L.-H."/>
            <person name="Turgeon B."/>
            <person name="Goodwin S."/>
            <person name="Spatafora J."/>
            <person name="Crous P."/>
            <person name="Grigoriev I."/>
        </authorList>
    </citation>
    <scope>NUCLEOTIDE SEQUENCE</scope>
    <source>
        <strain evidence="4">CBS 207.26</strain>
    </source>
</reference>
<accession>A0A6A6EUW0</accession>
<evidence type="ECO:0000256" key="1">
    <source>
        <dbReference type="SAM" id="MobiDB-lite"/>
    </source>
</evidence>
<dbReference type="OrthoDB" id="6021743at2759"/>
<dbReference type="GO" id="GO:0000127">
    <property type="term" value="C:transcription factor TFIIIC complex"/>
    <property type="evidence" value="ECO:0007669"/>
    <property type="project" value="InterPro"/>
</dbReference>
<dbReference type="Pfam" id="PF12657">
    <property type="entry name" value="TFIIIC_delta"/>
    <property type="match status" value="1"/>
</dbReference>
<gene>
    <name evidence="4" type="ORF">K469DRAFT_545477</name>
</gene>
<dbReference type="InterPro" id="IPR024761">
    <property type="entry name" value="TFIIIC_delta_N"/>
</dbReference>
<organism evidence="4 5">
    <name type="scientific">Zopfia rhizophila CBS 207.26</name>
    <dbReference type="NCBI Taxonomy" id="1314779"/>
    <lineage>
        <taxon>Eukaryota</taxon>
        <taxon>Fungi</taxon>
        <taxon>Dikarya</taxon>
        <taxon>Ascomycota</taxon>
        <taxon>Pezizomycotina</taxon>
        <taxon>Dothideomycetes</taxon>
        <taxon>Dothideomycetes incertae sedis</taxon>
        <taxon>Zopfiaceae</taxon>
        <taxon>Zopfia</taxon>
    </lineage>
</organism>
<dbReference type="Proteomes" id="UP000800200">
    <property type="component" value="Unassembled WGS sequence"/>
</dbReference>
<sequence>MSDVTTLNCWPSAIDAIDWSQDGIIALATEESVELLFPNLNPSRDSDQDDAQWRHFPILVSWFTNEELPIKDPAPFKTFSIGEEISSSAVTGISWSAPGIAKHRRCALAVLTSNLVLAIWASESKPQERSSWGRVLIINDSLDDYFQRNGQDEDSHLVSQPEEKTRLRKRVRAFSWAPSMNNTEPFGTIGSQTSWGPHILVISNDDNQVVFLAIKSPTSTLSPEGNWRAEVLGHFGASANMNAVIPTPGIFDEWILQQRYISHLAWSPWTNRGDKTFCSVLAYATNTDLRARMIAYSHEKFSIGEEIVYQSVDLRYSGPIKWSPKVGNDETMYLVLFCQTDVTCLIVSAKDASVLGCTTRHLDGWWDTVSGIVFDSRSPSEPRLHFSSLLSTTRYPTTSLRVSREGFTALPPPYWRSQIQEIQVYFSARHELHGNANAKTWGLASSPLGDFIATCSSPHPTDMVEYLTPSEQRTMIAISNMGEGGGELYFPAQGTCAESILFVVKKWFEYNSETEEKAAVAKAEVLKKLMESFGPPREVERNHSNGAMGFGTYETIDPSNLLTAFKQSAYFDGNSLKDRYNILVSTVCSPEKPNSLERIMIPFRLTKEVQKLPQALCQSEFSQKIMGNMQVVSQMLFKKGGYELALSNNRGYPVDTCDFCNSEIKMESLDWARCVNGHQFKRCSLSFLAIQAPGILKYCDICKKPYFNDDFVFSQEDEIGIHSSDQDTEMQDEQANSDATAYLLTEAAERLFPGPAATLRETPQEDLQERGLQEEQKSGNSNGEINRYRPEITLAKLLFAACDACIYCGGKFIG</sequence>
<dbReference type="PANTHER" id="PTHR15496">
    <property type="entry name" value="GENERAL TRANSCRIPTION FACTOR 3C POLYPEPTIDE 4 FAMILY"/>
    <property type="match status" value="1"/>
</dbReference>
<name>A0A6A6EUW0_9PEZI</name>
<evidence type="ECO:0000259" key="2">
    <source>
        <dbReference type="Pfam" id="PF12657"/>
    </source>
</evidence>
<dbReference type="InterPro" id="IPR024764">
    <property type="entry name" value="TFIIIC_Znf"/>
</dbReference>
<keyword evidence="5" id="KW-1185">Reference proteome</keyword>
<dbReference type="GO" id="GO:0004402">
    <property type="term" value="F:histone acetyltransferase activity"/>
    <property type="evidence" value="ECO:0007669"/>
    <property type="project" value="InterPro"/>
</dbReference>
<dbReference type="AlphaFoldDB" id="A0A6A6EUW0"/>
<feature type="domain" description="Transcription factor IIIC 90kDa subunit N-terminal" evidence="2">
    <location>
        <begin position="19"/>
        <end position="479"/>
    </location>
</feature>
<dbReference type="GO" id="GO:0006384">
    <property type="term" value="P:transcription initiation at RNA polymerase III promoter"/>
    <property type="evidence" value="ECO:0007669"/>
    <property type="project" value="InterPro"/>
</dbReference>
<feature type="region of interest" description="Disordered" evidence="1">
    <location>
        <begin position="760"/>
        <end position="785"/>
    </location>
</feature>